<protein>
    <submittedName>
        <fullName evidence="1">rRNA-processing protein las1</fullName>
    </submittedName>
</protein>
<dbReference type="GO" id="GO:0004519">
    <property type="term" value="F:endonuclease activity"/>
    <property type="evidence" value="ECO:0007669"/>
    <property type="project" value="InterPro"/>
</dbReference>
<reference evidence="1 2" key="1">
    <citation type="submission" date="2022-12" db="EMBL/GenBank/DDBJ databases">
        <title>Genomic features and morphological characterization of a novel Knufia sp. strain isolated from spacecraft assembly facility.</title>
        <authorList>
            <person name="Teixeira M."/>
            <person name="Chander A.M."/>
            <person name="Stajich J.E."/>
            <person name="Venkateswaran K."/>
        </authorList>
    </citation>
    <scope>NUCLEOTIDE SEQUENCE [LARGE SCALE GENOMIC DNA]</scope>
    <source>
        <strain evidence="1 2">FJI-L2-BK-P2</strain>
    </source>
</reference>
<name>A0AAN8IKL2_9EURO</name>
<gene>
    <name evidence="1" type="primary">LAS1</name>
    <name evidence="1" type="ORF">OHC33_007710</name>
</gene>
<comment type="caution">
    <text evidence="1">The sequence shown here is derived from an EMBL/GenBank/DDBJ whole genome shotgun (WGS) entry which is preliminary data.</text>
</comment>
<proteinExistence type="predicted"/>
<dbReference type="Pfam" id="PF04031">
    <property type="entry name" value="Las1"/>
    <property type="match status" value="1"/>
</dbReference>
<evidence type="ECO:0000313" key="2">
    <source>
        <dbReference type="Proteomes" id="UP001316803"/>
    </source>
</evidence>
<sequence length="228" mass="25934">MALKPSTNPWLDQSELAMVRDWFYHGRAAKDPYSTTSQEDMRREAIAKVNIWTFKTHKVPAACLSTADLTDSILHYEEMTRTGDPNSYRAVQFMFAFAFLRFVNAFVDRDVARAATASLATSEDDLDEERIIKNVGESSMYAHAAAISMPTRFVDLRHQVSHGELPETRTLKKAADDALVWLWERWWKTNAVGDSAVALRRFETRKQQRLQATDAQKEDTAQIVSVAS</sequence>
<dbReference type="GO" id="GO:0000460">
    <property type="term" value="P:maturation of 5.8S rRNA"/>
    <property type="evidence" value="ECO:0007669"/>
    <property type="project" value="TreeGrafter"/>
</dbReference>
<dbReference type="AlphaFoldDB" id="A0AAN8IKL2"/>
<accession>A0AAN8IKL2</accession>
<organism evidence="1 2">
    <name type="scientific">Knufia fluminis</name>
    <dbReference type="NCBI Taxonomy" id="191047"/>
    <lineage>
        <taxon>Eukaryota</taxon>
        <taxon>Fungi</taxon>
        <taxon>Dikarya</taxon>
        <taxon>Ascomycota</taxon>
        <taxon>Pezizomycotina</taxon>
        <taxon>Eurotiomycetes</taxon>
        <taxon>Chaetothyriomycetidae</taxon>
        <taxon>Chaetothyriales</taxon>
        <taxon>Trichomeriaceae</taxon>
        <taxon>Knufia</taxon>
    </lineage>
</organism>
<dbReference type="GO" id="GO:0090730">
    <property type="term" value="C:Las1 complex"/>
    <property type="evidence" value="ECO:0007669"/>
    <property type="project" value="InterPro"/>
</dbReference>
<dbReference type="EMBL" id="JAKLMC020000021">
    <property type="protein sequence ID" value="KAK5951292.1"/>
    <property type="molecule type" value="Genomic_DNA"/>
</dbReference>
<keyword evidence="2" id="KW-1185">Reference proteome</keyword>
<evidence type="ECO:0000313" key="1">
    <source>
        <dbReference type="EMBL" id="KAK5951292.1"/>
    </source>
</evidence>
<dbReference type="GO" id="GO:0000470">
    <property type="term" value="P:maturation of LSU-rRNA"/>
    <property type="evidence" value="ECO:0007669"/>
    <property type="project" value="TreeGrafter"/>
</dbReference>
<dbReference type="InterPro" id="IPR007174">
    <property type="entry name" value="Las1"/>
</dbReference>
<dbReference type="Proteomes" id="UP001316803">
    <property type="component" value="Unassembled WGS sequence"/>
</dbReference>
<dbReference type="PANTHER" id="PTHR15002">
    <property type="entry name" value="RIBOSOMAL BIOGENESIS PROTEIN LAS1L"/>
    <property type="match status" value="1"/>
</dbReference>
<dbReference type="GO" id="GO:0030687">
    <property type="term" value="C:preribosome, large subunit precursor"/>
    <property type="evidence" value="ECO:0007669"/>
    <property type="project" value="TreeGrafter"/>
</dbReference>
<dbReference type="PANTHER" id="PTHR15002:SF0">
    <property type="entry name" value="RIBOSOMAL BIOGENESIS PROTEIN LAS1L"/>
    <property type="match status" value="1"/>
</dbReference>